<dbReference type="PANTHER" id="PTHR46889">
    <property type="entry name" value="TRANSPOSASE INSF FOR INSERTION SEQUENCE IS3B-RELATED"/>
    <property type="match status" value="1"/>
</dbReference>
<dbReference type="EMBL" id="JBHUEJ010000042">
    <property type="protein sequence ID" value="MFD1712365.1"/>
    <property type="molecule type" value="Genomic_DNA"/>
</dbReference>
<sequence>MSDKQVRAQYTREFKLEAVRQVRAGQAIAVVAKVLGIPKASLGNWVRLSSKGELDDVGSADKATKVSPEQMEIARLRAENARLRMERDIGKKSRGVLRAGHAARYAWIDQMKYRYPVSVSCGVLEVSASGYFNWLRRREDGHGRSGPGRLHSDEALLAHIRAIHADVKGEYGWPRMHKELVARGIRVGKDRVRKLMQQHGIKAKTKRKFVVTTDSRHSLPVAPDLVQRRFNPEAPNQLWSGDITYIQTDEGWLYLAAVIDLFSRQVVGWSLQSHMQASLVKDALTMAWWRRRPPPGLIFHSDRGSQYCSHEVQGALKDWGMRSSMSRKGNCWDNAPTESFWGRLKTASVHGCKFATREQARQAVMDWMAFYNHRRLHSSLGYLSPMQYEQRWYEAQRKKAA</sequence>
<organism evidence="2 3">
    <name type="scientific">Ottowia flava</name>
    <dbReference type="NCBI Taxonomy" id="2675430"/>
    <lineage>
        <taxon>Bacteria</taxon>
        <taxon>Pseudomonadati</taxon>
        <taxon>Pseudomonadota</taxon>
        <taxon>Betaproteobacteria</taxon>
        <taxon>Burkholderiales</taxon>
        <taxon>Comamonadaceae</taxon>
        <taxon>Ottowia</taxon>
    </lineage>
</organism>
<dbReference type="InterPro" id="IPR025948">
    <property type="entry name" value="HTH-like_dom"/>
</dbReference>
<dbReference type="PROSITE" id="PS50994">
    <property type="entry name" value="INTEGRASE"/>
    <property type="match status" value="1"/>
</dbReference>
<comment type="caution">
    <text evidence="2">The sequence shown here is derived from an EMBL/GenBank/DDBJ whole genome shotgun (WGS) entry which is preliminary data.</text>
</comment>
<dbReference type="Pfam" id="PF13333">
    <property type="entry name" value="rve_2"/>
    <property type="match status" value="1"/>
</dbReference>
<evidence type="ECO:0000313" key="3">
    <source>
        <dbReference type="Proteomes" id="UP001597304"/>
    </source>
</evidence>
<dbReference type="InterPro" id="IPR001584">
    <property type="entry name" value="Integrase_cat-core"/>
</dbReference>
<dbReference type="NCBIfam" id="NF033516">
    <property type="entry name" value="transpos_IS3"/>
    <property type="match status" value="1"/>
</dbReference>
<dbReference type="Proteomes" id="UP001597304">
    <property type="component" value="Unassembled WGS sequence"/>
</dbReference>
<dbReference type="PANTHER" id="PTHR46889:SF4">
    <property type="entry name" value="TRANSPOSASE INSO FOR INSERTION SEQUENCE ELEMENT IS911B-RELATED"/>
    <property type="match status" value="1"/>
</dbReference>
<evidence type="ECO:0000313" key="2">
    <source>
        <dbReference type="EMBL" id="MFD1712365.1"/>
    </source>
</evidence>
<dbReference type="InterPro" id="IPR002514">
    <property type="entry name" value="Transposase_8"/>
</dbReference>
<protein>
    <submittedName>
        <fullName evidence="2">IS3 family transposase</fullName>
    </submittedName>
</protein>
<dbReference type="Gene3D" id="3.30.420.10">
    <property type="entry name" value="Ribonuclease H-like superfamily/Ribonuclease H"/>
    <property type="match status" value="1"/>
</dbReference>
<dbReference type="Pfam" id="PF00665">
    <property type="entry name" value="rve"/>
    <property type="match status" value="1"/>
</dbReference>
<dbReference type="Gene3D" id="1.10.10.60">
    <property type="entry name" value="Homeodomain-like"/>
    <property type="match status" value="1"/>
</dbReference>
<dbReference type="InterPro" id="IPR012337">
    <property type="entry name" value="RNaseH-like_sf"/>
</dbReference>
<proteinExistence type="predicted"/>
<dbReference type="RefSeq" id="WP_147915077.1">
    <property type="nucleotide sequence ID" value="NZ_JBHUEJ010000042.1"/>
</dbReference>
<dbReference type="Pfam" id="PF01527">
    <property type="entry name" value="HTH_Tnp_1"/>
    <property type="match status" value="1"/>
</dbReference>
<reference evidence="3" key="1">
    <citation type="journal article" date="2019" name="Int. J. Syst. Evol. Microbiol.">
        <title>The Global Catalogue of Microorganisms (GCM) 10K type strain sequencing project: providing services to taxonomists for standard genome sequencing and annotation.</title>
        <authorList>
            <consortium name="The Broad Institute Genomics Platform"/>
            <consortium name="The Broad Institute Genome Sequencing Center for Infectious Disease"/>
            <person name="Wu L."/>
            <person name="Ma J."/>
        </authorList>
    </citation>
    <scope>NUCLEOTIDE SEQUENCE [LARGE SCALE GENOMIC DNA]</scope>
    <source>
        <strain evidence="3">LMG 29247</strain>
    </source>
</reference>
<evidence type="ECO:0000259" key="1">
    <source>
        <dbReference type="PROSITE" id="PS50994"/>
    </source>
</evidence>
<dbReference type="Pfam" id="PF13276">
    <property type="entry name" value="HTH_21"/>
    <property type="match status" value="1"/>
</dbReference>
<dbReference type="SUPFAM" id="SSF46689">
    <property type="entry name" value="Homeodomain-like"/>
    <property type="match status" value="1"/>
</dbReference>
<name>A0ABW4KWF8_9BURK</name>
<dbReference type="InterPro" id="IPR036397">
    <property type="entry name" value="RNaseH_sf"/>
</dbReference>
<dbReference type="InterPro" id="IPR009057">
    <property type="entry name" value="Homeodomain-like_sf"/>
</dbReference>
<dbReference type="InterPro" id="IPR050900">
    <property type="entry name" value="Transposase_IS3/IS150/IS904"/>
</dbReference>
<gene>
    <name evidence="2" type="ORF">ACFSF0_17335</name>
</gene>
<dbReference type="InterPro" id="IPR048020">
    <property type="entry name" value="Transpos_IS3"/>
</dbReference>
<feature type="domain" description="Integrase catalytic" evidence="1">
    <location>
        <begin position="231"/>
        <end position="393"/>
    </location>
</feature>
<dbReference type="SUPFAM" id="SSF53098">
    <property type="entry name" value="Ribonuclease H-like"/>
    <property type="match status" value="1"/>
</dbReference>
<accession>A0ABW4KWF8</accession>
<keyword evidence="3" id="KW-1185">Reference proteome</keyword>